<dbReference type="SMART" id="SM00909">
    <property type="entry name" value="Germane"/>
    <property type="match status" value="1"/>
</dbReference>
<dbReference type="Pfam" id="PF10648">
    <property type="entry name" value="Gmad2"/>
    <property type="match status" value="1"/>
</dbReference>
<evidence type="ECO:0000313" key="3">
    <source>
        <dbReference type="Proteomes" id="UP000177725"/>
    </source>
</evidence>
<organism evidence="2 3">
    <name type="scientific">Candidatus Portnoybacteria bacterium RBG_13_41_18</name>
    <dbReference type="NCBI Taxonomy" id="1801991"/>
    <lineage>
        <taxon>Bacteria</taxon>
        <taxon>Candidatus Portnoyibacteriota</taxon>
    </lineage>
</organism>
<name>A0A1G2F5M1_9BACT</name>
<feature type="domain" description="GerMN" evidence="1">
    <location>
        <begin position="204"/>
        <end position="295"/>
    </location>
</feature>
<sequence length="296" mass="32423">MKKALIIIAIIVIAAAVVIGLRLFSGDEDTWLCQNGQWVKHGNPNAPMPTTGCGTPSPEPEVVITFPQPNQIVTSPLTVEGKARGGNWFFEASAALRLLDANGNEIAISNIMATTDWMTTDYIEFKGQIRFISPANESGTLVFKNDNPSGLPQNDKEFRVPIRFNASQTMRVKVFFNNNNLDPQISCNLVFPVDREVPKTQAVARAALEELLIGPTFKEQNSGYITSINSGVKIQSLTIENGVARVDFDEQIEFQVGGSCRVTAIRAQITQTLKQFPTVTSVVISINGRTEDILQP</sequence>
<dbReference type="InterPro" id="IPR018911">
    <property type="entry name" value="Gmad2_Ig-like_dom"/>
</dbReference>
<proteinExistence type="predicted"/>
<dbReference type="EMBL" id="MHMV01000049">
    <property type="protein sequence ID" value="OGZ33329.1"/>
    <property type="molecule type" value="Genomic_DNA"/>
</dbReference>
<comment type="caution">
    <text evidence="2">The sequence shown here is derived from an EMBL/GenBank/DDBJ whole genome shotgun (WGS) entry which is preliminary data.</text>
</comment>
<dbReference type="AlphaFoldDB" id="A0A1G2F5M1"/>
<dbReference type="InterPro" id="IPR019606">
    <property type="entry name" value="GerMN"/>
</dbReference>
<gene>
    <name evidence="2" type="ORF">A2174_00600</name>
</gene>
<protein>
    <recommendedName>
        <fullName evidence="1">GerMN domain-containing protein</fullName>
    </recommendedName>
</protein>
<accession>A0A1G2F5M1</accession>
<evidence type="ECO:0000259" key="1">
    <source>
        <dbReference type="SMART" id="SM00909"/>
    </source>
</evidence>
<evidence type="ECO:0000313" key="2">
    <source>
        <dbReference type="EMBL" id="OGZ33329.1"/>
    </source>
</evidence>
<reference evidence="2 3" key="1">
    <citation type="journal article" date="2016" name="Nat. Commun.">
        <title>Thousands of microbial genomes shed light on interconnected biogeochemical processes in an aquifer system.</title>
        <authorList>
            <person name="Anantharaman K."/>
            <person name="Brown C.T."/>
            <person name="Hug L.A."/>
            <person name="Sharon I."/>
            <person name="Castelle C.J."/>
            <person name="Probst A.J."/>
            <person name="Thomas B.C."/>
            <person name="Singh A."/>
            <person name="Wilkins M.J."/>
            <person name="Karaoz U."/>
            <person name="Brodie E.L."/>
            <person name="Williams K.H."/>
            <person name="Hubbard S.S."/>
            <person name="Banfield J.F."/>
        </authorList>
    </citation>
    <scope>NUCLEOTIDE SEQUENCE [LARGE SCALE GENOMIC DNA]</scope>
</reference>
<dbReference type="Pfam" id="PF10646">
    <property type="entry name" value="Germane"/>
    <property type="match status" value="1"/>
</dbReference>
<dbReference type="Proteomes" id="UP000177725">
    <property type="component" value="Unassembled WGS sequence"/>
</dbReference>